<dbReference type="GO" id="GO:0003899">
    <property type="term" value="F:DNA-directed RNA polymerase activity"/>
    <property type="evidence" value="ECO:0007669"/>
    <property type="project" value="InterPro"/>
</dbReference>
<dbReference type="EMBL" id="MN740994">
    <property type="protein sequence ID" value="QHU22040.1"/>
    <property type="molecule type" value="Genomic_DNA"/>
</dbReference>
<keyword evidence="4" id="KW-0804">Transcription</keyword>
<dbReference type="PANTHER" id="PTHR11800:SF2">
    <property type="entry name" value="DNA-DIRECTED RNA POLYMERASE II SUBUNIT RPB3"/>
    <property type="match status" value="1"/>
</dbReference>
<dbReference type="GO" id="GO:0046983">
    <property type="term" value="F:protein dimerization activity"/>
    <property type="evidence" value="ECO:0007669"/>
    <property type="project" value="InterPro"/>
</dbReference>
<evidence type="ECO:0000256" key="4">
    <source>
        <dbReference type="ARBA" id="ARBA00023163"/>
    </source>
</evidence>
<proteinExistence type="predicted"/>
<dbReference type="SUPFAM" id="SSF55257">
    <property type="entry name" value="RBP11-like subunits of RNA polymerase"/>
    <property type="match status" value="2"/>
</dbReference>
<evidence type="ECO:0000256" key="3">
    <source>
        <dbReference type="ARBA" id="ARBA00022844"/>
    </source>
</evidence>
<dbReference type="GO" id="GO:0006366">
    <property type="term" value="P:transcription by RNA polymerase II"/>
    <property type="evidence" value="ECO:0007669"/>
    <property type="project" value="TreeGrafter"/>
</dbReference>
<evidence type="ECO:0000256" key="1">
    <source>
        <dbReference type="ARBA" id="ARBA00004328"/>
    </source>
</evidence>
<dbReference type="InterPro" id="IPR050518">
    <property type="entry name" value="Rpo3/RPB3_RNA_Pol_subunit"/>
</dbReference>
<dbReference type="InterPro" id="IPR036643">
    <property type="entry name" value="RNApol_insert_sf"/>
</dbReference>
<dbReference type="InterPro" id="IPR009025">
    <property type="entry name" value="RBP11-like_dimer"/>
</dbReference>
<name>A0A6C0KZG0_9ZZZZ</name>
<dbReference type="InterPro" id="IPR036603">
    <property type="entry name" value="RBP11-like"/>
</dbReference>
<dbReference type="AlphaFoldDB" id="A0A6C0KZG0"/>
<keyword evidence="2" id="KW-0240">DNA-directed RNA polymerase</keyword>
<sequence length="431" mass="48570">MASDLLFTDYVEGGPALMTGSTNKIQASFRVSPIHVTVANTLRRQILAAIPTVGFKTEPPEASDVFIEANTTPLVNEMLMHRIGMIPIAVIDPTKFEVDEYEFRLAVENVGKTPVNVTASDFVVVKRSVEEAKEEILPTMNFFPVDPITKENALITVLRPQYNMDSPTEKLVIRAKASVATGRQNMRYSSVAQCSYEYTTDKNPKRQTDMFQRWMATSKKVPDPAAVAPERLQELRREFETLEIQRCYLQNEKGEPYDFIFHIESVGILSVPTIIERGLKACEDIVTPYTTLDVDLTPNITMAKAARRMEGFELVFQNEEHTLGNLLQTFLVERHVEGEEQPRLSYAAYKVPHPLRQEMVLVVSAVDGEEASVRKAVANVCIYLKQYFNEAMVKWQGTPKGLLEEQVQELPPAQEQPVAARTKRAAATKKK</sequence>
<dbReference type="GO" id="GO:0044423">
    <property type="term" value="C:virion component"/>
    <property type="evidence" value="ECO:0007669"/>
    <property type="project" value="UniProtKB-KW"/>
</dbReference>
<dbReference type="Pfam" id="PF01193">
    <property type="entry name" value="RNA_pol_L"/>
    <property type="match status" value="1"/>
</dbReference>
<dbReference type="Pfam" id="PF13656">
    <property type="entry name" value="RNA_pol_L_2"/>
    <property type="match status" value="1"/>
</dbReference>
<evidence type="ECO:0000313" key="7">
    <source>
        <dbReference type="EMBL" id="QHU22040.1"/>
    </source>
</evidence>
<feature type="region of interest" description="Disordered" evidence="5">
    <location>
        <begin position="409"/>
        <end position="431"/>
    </location>
</feature>
<keyword evidence="3" id="KW-0946">Virion</keyword>
<evidence type="ECO:0000259" key="6">
    <source>
        <dbReference type="SMART" id="SM00662"/>
    </source>
</evidence>
<feature type="domain" description="DNA-directed RNA polymerase RpoA/D/Rpb3-type" evidence="6">
    <location>
        <begin position="26"/>
        <end position="288"/>
    </location>
</feature>
<dbReference type="Gene3D" id="3.30.1360.10">
    <property type="entry name" value="RNA polymerase, RBP11-like subunit"/>
    <property type="match status" value="2"/>
</dbReference>
<feature type="compositionally biased region" description="Basic residues" evidence="5">
    <location>
        <begin position="421"/>
        <end position="431"/>
    </location>
</feature>
<dbReference type="GO" id="GO:0005665">
    <property type="term" value="C:RNA polymerase II, core complex"/>
    <property type="evidence" value="ECO:0007669"/>
    <property type="project" value="TreeGrafter"/>
</dbReference>
<dbReference type="InterPro" id="IPR011263">
    <property type="entry name" value="DNA-dir_RNA_pol_RpoA/D/Rpb3"/>
</dbReference>
<dbReference type="PANTHER" id="PTHR11800">
    <property type="entry name" value="DNA-DIRECTED RNA POLYMERASE"/>
    <property type="match status" value="1"/>
</dbReference>
<protein>
    <recommendedName>
        <fullName evidence="6">DNA-directed RNA polymerase RpoA/D/Rpb3-type domain-containing protein</fullName>
    </recommendedName>
</protein>
<reference evidence="7" key="1">
    <citation type="journal article" date="2020" name="Nature">
        <title>Giant virus diversity and host interactions through global metagenomics.</title>
        <authorList>
            <person name="Schulz F."/>
            <person name="Roux S."/>
            <person name="Paez-Espino D."/>
            <person name="Jungbluth S."/>
            <person name="Walsh D.A."/>
            <person name="Denef V.J."/>
            <person name="McMahon K.D."/>
            <person name="Konstantinidis K.T."/>
            <person name="Eloe-Fadrosh E.A."/>
            <person name="Kyrpides N.C."/>
            <person name="Woyke T."/>
        </authorList>
    </citation>
    <scope>NUCLEOTIDE SEQUENCE</scope>
    <source>
        <strain evidence="7">GVMAG-S-3300013286-35</strain>
    </source>
</reference>
<evidence type="ECO:0000256" key="2">
    <source>
        <dbReference type="ARBA" id="ARBA00022478"/>
    </source>
</evidence>
<dbReference type="SMART" id="SM00662">
    <property type="entry name" value="RPOLD"/>
    <property type="match status" value="1"/>
</dbReference>
<evidence type="ECO:0000256" key="5">
    <source>
        <dbReference type="SAM" id="MobiDB-lite"/>
    </source>
</evidence>
<accession>A0A6C0KZG0</accession>
<dbReference type="Gene3D" id="2.170.120.12">
    <property type="entry name" value="DNA-directed RNA polymerase, insert domain"/>
    <property type="match status" value="1"/>
</dbReference>
<dbReference type="SUPFAM" id="SSF56553">
    <property type="entry name" value="Insert subdomain of RNA polymerase alpha subunit"/>
    <property type="match status" value="1"/>
</dbReference>
<comment type="subcellular location">
    <subcellularLocation>
        <location evidence="1">Virion</location>
    </subcellularLocation>
</comment>
<organism evidence="7">
    <name type="scientific">viral metagenome</name>
    <dbReference type="NCBI Taxonomy" id="1070528"/>
    <lineage>
        <taxon>unclassified sequences</taxon>
        <taxon>metagenomes</taxon>
        <taxon>organismal metagenomes</taxon>
    </lineage>
</organism>